<evidence type="ECO:0000313" key="6">
    <source>
        <dbReference type="EMBL" id="KAK7073234.1"/>
    </source>
</evidence>
<feature type="transmembrane region" description="Helical" evidence="5">
    <location>
        <begin position="12"/>
        <end position="39"/>
    </location>
</feature>
<dbReference type="Proteomes" id="UP001381693">
    <property type="component" value="Unassembled WGS sequence"/>
</dbReference>
<comment type="caution">
    <text evidence="6">The sequence shown here is derived from an EMBL/GenBank/DDBJ whole genome shotgun (WGS) entry which is preliminary data.</text>
</comment>
<keyword evidence="3 5" id="KW-1133">Transmembrane helix</keyword>
<keyword evidence="2 5" id="KW-0812">Transmembrane</keyword>
<dbReference type="InterPro" id="IPR019372">
    <property type="entry name" value="LHFPL"/>
</dbReference>
<gene>
    <name evidence="6" type="ORF">SK128_004245</name>
</gene>
<dbReference type="AlphaFoldDB" id="A0AAN8X736"/>
<evidence type="ECO:0000313" key="7">
    <source>
        <dbReference type="Proteomes" id="UP001381693"/>
    </source>
</evidence>
<dbReference type="PANTHER" id="PTHR12489:SF1">
    <property type="entry name" value="LP10272P"/>
    <property type="match status" value="1"/>
</dbReference>
<evidence type="ECO:0000256" key="2">
    <source>
        <dbReference type="ARBA" id="ARBA00022692"/>
    </source>
</evidence>
<organism evidence="6 7">
    <name type="scientific">Halocaridina rubra</name>
    <name type="common">Hawaiian red shrimp</name>
    <dbReference type="NCBI Taxonomy" id="373956"/>
    <lineage>
        <taxon>Eukaryota</taxon>
        <taxon>Metazoa</taxon>
        <taxon>Ecdysozoa</taxon>
        <taxon>Arthropoda</taxon>
        <taxon>Crustacea</taxon>
        <taxon>Multicrustacea</taxon>
        <taxon>Malacostraca</taxon>
        <taxon>Eumalacostraca</taxon>
        <taxon>Eucarida</taxon>
        <taxon>Decapoda</taxon>
        <taxon>Pleocyemata</taxon>
        <taxon>Caridea</taxon>
        <taxon>Atyoidea</taxon>
        <taxon>Atyidae</taxon>
        <taxon>Halocaridina</taxon>
    </lineage>
</organism>
<dbReference type="Pfam" id="PF10242">
    <property type="entry name" value="L_HMGIC_fpl"/>
    <property type="match status" value="1"/>
</dbReference>
<accession>A0AAN8X736</accession>
<reference evidence="6 7" key="1">
    <citation type="submission" date="2023-11" db="EMBL/GenBank/DDBJ databases">
        <title>Halocaridina rubra genome assembly.</title>
        <authorList>
            <person name="Smith C."/>
        </authorList>
    </citation>
    <scope>NUCLEOTIDE SEQUENCE [LARGE SCALE GENOMIC DNA]</scope>
    <source>
        <strain evidence="6">EP-1</strain>
        <tissue evidence="6">Whole</tissue>
    </source>
</reference>
<keyword evidence="4 5" id="KW-0472">Membrane</keyword>
<dbReference type="PANTHER" id="PTHR12489">
    <property type="entry name" value="LIPOMA HMGIC FUSION PARTNER-LIKE PROTEIN"/>
    <property type="match status" value="1"/>
</dbReference>
<sequence length="208" mass="22058">MKVRGWIWATSWAVVGLWAFVTILVALASLAALFTPTWFVRHTPNPPVMFGVWAWCYGEALVQECAALGQSIGDYEAARPSSVWVMVGALYGGGGALLAVTGLSALIMPIIPTIHTRAAVAHVASNIQAAAVALQAVGLILFPLGLGSPFARLQCGASASVYMAGGCEMGYAYMLALVATGLAAYCPVLARLITYKDYSDYWSNLNYM</sequence>
<dbReference type="GO" id="GO:0016020">
    <property type="term" value="C:membrane"/>
    <property type="evidence" value="ECO:0007669"/>
    <property type="project" value="UniProtKB-SubCell"/>
</dbReference>
<feature type="transmembrane region" description="Helical" evidence="5">
    <location>
        <begin position="129"/>
        <end position="151"/>
    </location>
</feature>
<name>A0AAN8X736_HALRR</name>
<evidence type="ECO:0000256" key="5">
    <source>
        <dbReference type="SAM" id="Phobius"/>
    </source>
</evidence>
<feature type="transmembrane region" description="Helical" evidence="5">
    <location>
        <begin position="83"/>
        <end position="108"/>
    </location>
</feature>
<keyword evidence="7" id="KW-1185">Reference proteome</keyword>
<protein>
    <submittedName>
        <fullName evidence="6">Uncharacterized protein</fullName>
    </submittedName>
</protein>
<proteinExistence type="predicted"/>
<dbReference type="EMBL" id="JAXCGZ010013234">
    <property type="protein sequence ID" value="KAK7073234.1"/>
    <property type="molecule type" value="Genomic_DNA"/>
</dbReference>
<evidence type="ECO:0000256" key="4">
    <source>
        <dbReference type="ARBA" id="ARBA00023136"/>
    </source>
</evidence>
<evidence type="ECO:0000256" key="3">
    <source>
        <dbReference type="ARBA" id="ARBA00022989"/>
    </source>
</evidence>
<evidence type="ECO:0000256" key="1">
    <source>
        <dbReference type="ARBA" id="ARBA00004141"/>
    </source>
</evidence>
<feature type="transmembrane region" description="Helical" evidence="5">
    <location>
        <begin position="171"/>
        <end position="193"/>
    </location>
</feature>
<comment type="subcellular location">
    <subcellularLocation>
        <location evidence="1">Membrane</location>
        <topology evidence="1">Multi-pass membrane protein</topology>
    </subcellularLocation>
</comment>